<dbReference type="Proteomes" id="UP001164935">
    <property type="component" value="Chromosome"/>
</dbReference>
<proteinExistence type="predicted"/>
<name>A0AA46TRT4_9GAMM</name>
<gene>
    <name evidence="1" type="ORF">M0220_04345</name>
</gene>
<dbReference type="RefSeq" id="WP_264018785.1">
    <property type="nucleotide sequence ID" value="NZ_CP096973.1"/>
</dbReference>
<evidence type="ECO:0000313" key="1">
    <source>
        <dbReference type="EMBL" id="UYO75390.1"/>
    </source>
</evidence>
<evidence type="ECO:0000313" key="2">
    <source>
        <dbReference type="Proteomes" id="UP001164935"/>
    </source>
</evidence>
<dbReference type="EMBL" id="CP096973">
    <property type="protein sequence ID" value="UYO75390.1"/>
    <property type="molecule type" value="Genomic_DNA"/>
</dbReference>
<reference evidence="1" key="1">
    <citation type="submission" date="2022-05" db="EMBL/GenBank/DDBJ databases">
        <title>Complete sequence of a novel PHA-producing Halomonas strain.</title>
        <authorList>
            <person name="Zheng Z."/>
        </authorList>
    </citation>
    <scope>NUCLEOTIDE SEQUENCE</scope>
    <source>
        <strain evidence="1">ZZQ-149</strain>
    </source>
</reference>
<dbReference type="AlphaFoldDB" id="A0AA46TRT4"/>
<organism evidence="1 2">
    <name type="scientific">Halomonas qinghailakensis</name>
    <dbReference type="NCBI Taxonomy" id="2937790"/>
    <lineage>
        <taxon>Bacteria</taxon>
        <taxon>Pseudomonadati</taxon>
        <taxon>Pseudomonadota</taxon>
        <taxon>Gammaproteobacteria</taxon>
        <taxon>Oceanospirillales</taxon>
        <taxon>Halomonadaceae</taxon>
        <taxon>Halomonas</taxon>
    </lineage>
</organism>
<sequence length="127" mass="14066">MNKVVYVPAFFKPIRKKITKKVPTGEKKKGFFGGEKEVTQTVTDWQQTGYSDRWVDGERLSLDISNAVSQLNEEGYEVVSVTPLTSGAYNYNWELHKGGVNHGGGGFGYGYGYSYTEGVTIIAKKIA</sequence>
<dbReference type="KEGG" id="hqn:M0220_04345"/>
<protein>
    <submittedName>
        <fullName evidence="1">Uncharacterized protein</fullName>
    </submittedName>
</protein>
<keyword evidence="2" id="KW-1185">Reference proteome</keyword>
<accession>A0AA46TRT4</accession>